<comment type="caution">
    <text evidence="3">The sequence shown here is derived from an EMBL/GenBank/DDBJ whole genome shotgun (WGS) entry which is preliminary data.</text>
</comment>
<gene>
    <name evidence="3" type="ORF">AWB74_02145</name>
</gene>
<proteinExistence type="predicted"/>
<feature type="transmembrane region" description="Helical" evidence="1">
    <location>
        <begin position="298"/>
        <end position="320"/>
    </location>
</feature>
<feature type="transmembrane region" description="Helical" evidence="1">
    <location>
        <begin position="80"/>
        <end position="99"/>
    </location>
</feature>
<dbReference type="OrthoDB" id="9767863at2"/>
<dbReference type="GO" id="GO:0016747">
    <property type="term" value="F:acyltransferase activity, transferring groups other than amino-acyl groups"/>
    <property type="evidence" value="ECO:0007669"/>
    <property type="project" value="InterPro"/>
</dbReference>
<dbReference type="GO" id="GO:0000271">
    <property type="term" value="P:polysaccharide biosynthetic process"/>
    <property type="evidence" value="ECO:0007669"/>
    <property type="project" value="TreeGrafter"/>
</dbReference>
<dbReference type="PANTHER" id="PTHR23028:SF53">
    <property type="entry name" value="ACYL_TRANSF_3 DOMAIN-CONTAINING PROTEIN"/>
    <property type="match status" value="1"/>
</dbReference>
<feature type="transmembrane region" description="Helical" evidence="1">
    <location>
        <begin position="243"/>
        <end position="261"/>
    </location>
</feature>
<dbReference type="Proteomes" id="UP000055019">
    <property type="component" value="Unassembled WGS sequence"/>
</dbReference>
<sequence>MKGAGHSNNFDFIRVLAASLVIFSHQYGLMALGEPTVFGGFSYGGLGVLIFFSISGYLVTQSWDRDPNVPRFAAKRILRIFPGLICVTLLMTFVMGPRVTTLSHAEYFQSQETWDFLWGTATLWNLTDKLPGVFVGFHHPTVNSSLWTIPLELKWYGFLAVLGLFGSLRHRYVLPATLLVLALCRFVLPIEEARHPLMDFGLCFMFGATMHVCRADIERYRSIVAPALGCAAVGFWLLRNEYFALVIALPYVVVAFGNMSTPVVRQFGRFGDLSYGLYIYAFPIQQLIIRHWNNSKPVWFNMILSFVAISVMAFLSWHLVENPAMSLKRFVGKRRSRAPETGAATRA</sequence>
<evidence type="ECO:0000256" key="1">
    <source>
        <dbReference type="SAM" id="Phobius"/>
    </source>
</evidence>
<reference evidence="3" key="1">
    <citation type="submission" date="2016-01" db="EMBL/GenBank/DDBJ databases">
        <authorList>
            <person name="Peeters C."/>
        </authorList>
    </citation>
    <scope>NUCLEOTIDE SEQUENCE [LARGE SCALE GENOMIC DNA]</scope>
    <source>
        <strain evidence="3">LMG 29317</strain>
    </source>
</reference>
<evidence type="ECO:0000313" key="4">
    <source>
        <dbReference type="Proteomes" id="UP000055019"/>
    </source>
</evidence>
<dbReference type="RefSeq" id="WP_061146754.1">
    <property type="nucleotide sequence ID" value="NZ_FCOM02000007.1"/>
</dbReference>
<evidence type="ECO:0000259" key="2">
    <source>
        <dbReference type="Pfam" id="PF01757"/>
    </source>
</evidence>
<keyword evidence="4" id="KW-1185">Reference proteome</keyword>
<feature type="transmembrane region" description="Helical" evidence="1">
    <location>
        <begin position="146"/>
        <end position="165"/>
    </location>
</feature>
<name>A0A158HT91_9BURK</name>
<feature type="transmembrane region" description="Helical" evidence="1">
    <location>
        <begin position="273"/>
        <end position="292"/>
    </location>
</feature>
<keyword evidence="3" id="KW-0808">Transferase</keyword>
<keyword evidence="1" id="KW-0812">Transmembrane</keyword>
<feature type="transmembrane region" description="Helical" evidence="1">
    <location>
        <begin position="41"/>
        <end position="59"/>
    </location>
</feature>
<keyword evidence="3" id="KW-0012">Acyltransferase</keyword>
<dbReference type="InterPro" id="IPR002656">
    <property type="entry name" value="Acyl_transf_3_dom"/>
</dbReference>
<accession>A0A158HT91</accession>
<dbReference type="AlphaFoldDB" id="A0A158HT91"/>
<feature type="transmembrane region" description="Helical" evidence="1">
    <location>
        <begin position="12"/>
        <end position="29"/>
    </location>
</feature>
<keyword evidence="1" id="KW-0472">Membrane</keyword>
<keyword evidence="1" id="KW-1133">Transmembrane helix</keyword>
<dbReference type="EMBL" id="FCOM02000007">
    <property type="protein sequence ID" value="SAL47556.1"/>
    <property type="molecule type" value="Genomic_DNA"/>
</dbReference>
<dbReference type="PANTHER" id="PTHR23028">
    <property type="entry name" value="ACETYLTRANSFERASE"/>
    <property type="match status" value="1"/>
</dbReference>
<evidence type="ECO:0000313" key="3">
    <source>
        <dbReference type="EMBL" id="SAL47556.1"/>
    </source>
</evidence>
<protein>
    <submittedName>
        <fullName evidence="3">Acyltransferase 3</fullName>
    </submittedName>
</protein>
<dbReference type="InterPro" id="IPR050879">
    <property type="entry name" value="Acyltransferase_3"/>
</dbReference>
<dbReference type="GO" id="GO:0016020">
    <property type="term" value="C:membrane"/>
    <property type="evidence" value="ECO:0007669"/>
    <property type="project" value="TreeGrafter"/>
</dbReference>
<dbReference type="Pfam" id="PF01757">
    <property type="entry name" value="Acyl_transf_3"/>
    <property type="match status" value="1"/>
</dbReference>
<feature type="domain" description="Acyltransferase 3" evidence="2">
    <location>
        <begin position="9"/>
        <end position="315"/>
    </location>
</feature>
<organism evidence="3 4">
    <name type="scientific">Caballeronia arvi</name>
    <dbReference type="NCBI Taxonomy" id="1777135"/>
    <lineage>
        <taxon>Bacteria</taxon>
        <taxon>Pseudomonadati</taxon>
        <taxon>Pseudomonadota</taxon>
        <taxon>Betaproteobacteria</taxon>
        <taxon>Burkholderiales</taxon>
        <taxon>Burkholderiaceae</taxon>
        <taxon>Caballeronia</taxon>
    </lineage>
</organism>
<feature type="transmembrane region" description="Helical" evidence="1">
    <location>
        <begin position="220"/>
        <end position="237"/>
    </location>
</feature>